<reference evidence="1" key="1">
    <citation type="submission" date="2020-04" db="EMBL/GenBank/DDBJ databases">
        <authorList>
            <person name="Chiriac C."/>
            <person name="Salcher M."/>
            <person name="Ghai R."/>
            <person name="Kavagutti S V."/>
        </authorList>
    </citation>
    <scope>NUCLEOTIDE SEQUENCE</scope>
</reference>
<evidence type="ECO:0000313" key="1">
    <source>
        <dbReference type="EMBL" id="CAB4166661.1"/>
    </source>
</evidence>
<proteinExistence type="predicted"/>
<gene>
    <name evidence="1" type="ORF">UFOVP844_43</name>
</gene>
<dbReference type="EMBL" id="LR796795">
    <property type="protein sequence ID" value="CAB4166661.1"/>
    <property type="molecule type" value="Genomic_DNA"/>
</dbReference>
<sequence>MWIDTDYGLVNLDKFDSIHLEKDRIIAKRDFAIERILFLDVDNPKEIERIYGSLIIKLTTWI</sequence>
<accession>A0A6J5PB48</accession>
<organism evidence="1">
    <name type="scientific">uncultured Caudovirales phage</name>
    <dbReference type="NCBI Taxonomy" id="2100421"/>
    <lineage>
        <taxon>Viruses</taxon>
        <taxon>Duplodnaviria</taxon>
        <taxon>Heunggongvirae</taxon>
        <taxon>Uroviricota</taxon>
        <taxon>Caudoviricetes</taxon>
        <taxon>Peduoviridae</taxon>
        <taxon>Maltschvirus</taxon>
        <taxon>Maltschvirus maltsch</taxon>
    </lineage>
</organism>
<protein>
    <submittedName>
        <fullName evidence="1">Uncharacterized protein</fullName>
    </submittedName>
</protein>
<name>A0A6J5PB48_9CAUD</name>